<name>A0ABT9SRX0_9FLAO</name>
<evidence type="ECO:0000256" key="1">
    <source>
        <dbReference type="SAM" id="SignalP"/>
    </source>
</evidence>
<keyword evidence="1" id="KW-0732">Signal</keyword>
<comment type="caution">
    <text evidence="2">The sequence shown here is derived from an EMBL/GenBank/DDBJ whole genome shotgun (WGS) entry which is preliminary data.</text>
</comment>
<feature type="chain" id="PRO_5045762736" description="Lipoprotein" evidence="1">
    <location>
        <begin position="20"/>
        <end position="294"/>
    </location>
</feature>
<evidence type="ECO:0000313" key="3">
    <source>
        <dbReference type="Proteomes" id="UP001235513"/>
    </source>
</evidence>
<dbReference type="EMBL" id="JAUSRL010000011">
    <property type="protein sequence ID" value="MDP9962198.1"/>
    <property type="molecule type" value="Genomic_DNA"/>
</dbReference>
<dbReference type="RefSeq" id="WP_306846562.1">
    <property type="nucleotide sequence ID" value="NZ_JAUSRL010000011.1"/>
</dbReference>
<evidence type="ECO:0000313" key="2">
    <source>
        <dbReference type="EMBL" id="MDP9962198.1"/>
    </source>
</evidence>
<keyword evidence="3" id="KW-1185">Reference proteome</keyword>
<organism evidence="2 3">
    <name type="scientific">Chryseobacterium lathyri</name>
    <dbReference type="NCBI Taxonomy" id="395933"/>
    <lineage>
        <taxon>Bacteria</taxon>
        <taxon>Pseudomonadati</taxon>
        <taxon>Bacteroidota</taxon>
        <taxon>Flavobacteriia</taxon>
        <taxon>Flavobacteriales</taxon>
        <taxon>Weeksellaceae</taxon>
        <taxon>Chryseobacterium group</taxon>
        <taxon>Chryseobacterium</taxon>
    </lineage>
</organism>
<sequence length="294" mass="33034">MLRILTLSAFLLWSCNPKAQDTPKTDELTVEFSLPKKLKEVSGIVLSQDKNTIWAIEDQGNKNVVYGLDKQGKLITDVLVENAENNDWEDITKDTQGNIYLGDFGNNDNNRQNLAILKLDLKDASQKTTKAVQTTKFHYEGQTEFPPKKSNWLYDCEAFVEMNGNFYLFTKNRSKGFDGTFLVFQVPNKEGDFEAKLIGKLKLAGKYSDAAITSAAVNSTQDKVVLLTHKNIHALAGFTADNFNTSTIEKIPLNHNSQKEAVVFLDDKTLLIADEKDKDMGGNVFRFEFNSKAK</sequence>
<feature type="signal peptide" evidence="1">
    <location>
        <begin position="1"/>
        <end position="19"/>
    </location>
</feature>
<proteinExistence type="predicted"/>
<protein>
    <recommendedName>
        <fullName evidence="4">Lipoprotein</fullName>
    </recommendedName>
</protein>
<dbReference type="InterPro" id="IPR011042">
    <property type="entry name" value="6-blade_b-propeller_TolB-like"/>
</dbReference>
<reference evidence="2 3" key="1">
    <citation type="submission" date="2023-07" db="EMBL/GenBank/DDBJ databases">
        <title>Sorghum-associated microbial communities from plants grown in Nebraska, USA.</title>
        <authorList>
            <person name="Schachtman D."/>
        </authorList>
    </citation>
    <scope>NUCLEOTIDE SEQUENCE [LARGE SCALE GENOMIC DNA]</scope>
    <source>
        <strain evidence="2 3">CC351</strain>
    </source>
</reference>
<dbReference type="Proteomes" id="UP001235513">
    <property type="component" value="Unassembled WGS sequence"/>
</dbReference>
<gene>
    <name evidence="2" type="ORF">J2T04_004126</name>
</gene>
<dbReference type="SUPFAM" id="SSF101898">
    <property type="entry name" value="NHL repeat"/>
    <property type="match status" value="1"/>
</dbReference>
<accession>A0ABT9SRX0</accession>
<dbReference type="Gene3D" id="2.120.10.30">
    <property type="entry name" value="TolB, C-terminal domain"/>
    <property type="match status" value="1"/>
</dbReference>
<evidence type="ECO:0008006" key="4">
    <source>
        <dbReference type="Google" id="ProtNLM"/>
    </source>
</evidence>